<feature type="region of interest" description="Disordered" evidence="1">
    <location>
        <begin position="262"/>
        <end position="281"/>
    </location>
</feature>
<evidence type="ECO:0000313" key="3">
    <source>
        <dbReference type="Proteomes" id="UP001219518"/>
    </source>
</evidence>
<feature type="region of interest" description="Disordered" evidence="1">
    <location>
        <begin position="340"/>
        <end position="364"/>
    </location>
</feature>
<gene>
    <name evidence="2" type="ORF">KUF71_007787</name>
</gene>
<dbReference type="EMBL" id="JAHWGI010000957">
    <property type="protein sequence ID" value="KAK3918540.1"/>
    <property type="molecule type" value="Genomic_DNA"/>
</dbReference>
<feature type="compositionally biased region" description="Polar residues" evidence="1">
    <location>
        <begin position="220"/>
        <end position="234"/>
    </location>
</feature>
<name>A0AAE1HDH7_9NEOP</name>
<feature type="compositionally biased region" description="Polar residues" evidence="1">
    <location>
        <begin position="177"/>
        <end position="204"/>
    </location>
</feature>
<feature type="compositionally biased region" description="Basic and acidic residues" evidence="1">
    <location>
        <begin position="555"/>
        <end position="573"/>
    </location>
</feature>
<sequence length="815" mass="90426">MLKAGFSPQPPLFVRLHQATNRPPKKSVSETAEGGKCNDDLRVNIKTLSTRESHICDICSCSFKSKRLCDNHSKLCGPVANKFIGFKARLLSTWKESTINENARRDAPLNENLIVTGNSESQSFNEDRTSAENNSLFDQTMVSGIQGNTALLSGYQSNKQVPQEISKGSDQLKKNQMLCSPSQHSQPTSYSGQPASTPISLSNSSRKKKSHFLPPFCSKSMVSENQGNASSLSEYQSNNQMSQDIGHDSDSMRNQVLCSLSQQSQLTSNSGPPPSTSFSLLVSGNQRNASALSDDQSDTQISQELGSGSYPMRNQVMCSLFQQSQTTSCAGQAASTSISMSNASRNLPPSCSQSMSSGNQGNASLVSRRPLATIQIREARFRVGSSLSEDSQPLPDSRDPNFVQALNMATRVHRLMADAIASLKYNYNVKSILERAIGCHAVLETLNNGGIVYGSERNIVVNALVAHLFRHVSHPALFSTVMRECMAVQVVATWPALKMHLYSQEDRPWHHWYNADQNTGYLENATQVIQRTGKRPGSAGIRKPRNPSGTKQPRKLADVAPKENHSDSDPEEYLRDVSEARRLVGHATHKPLVLQLMARTFDIRRQKIQVQQIDTLKILSEFPHFMHFHGQVIEQEFNLMYELKQSSFTRIFVNDMVPKLLKIAEKNPKKFEGCFPTRYDVINAIVILAKLLPTPIRTFAHEAKMPIQANLIDFFNVIPSGSDPASYMTERQTESEYKIQPHILATGNLQGISKMWLVVDGKFLELPSHATPAMAIDLLLKSFVCFPPSFPVSLEKCSEILTSSRISNSVRKQKV</sequence>
<protein>
    <submittedName>
        <fullName evidence="2">Transcription factor IIIB 50 kDa subunit</fullName>
    </submittedName>
</protein>
<keyword evidence="3" id="KW-1185">Reference proteome</keyword>
<dbReference type="AlphaFoldDB" id="A0AAE1HDH7"/>
<comment type="caution">
    <text evidence="2">The sequence shown here is derived from an EMBL/GenBank/DDBJ whole genome shotgun (WGS) entry which is preliminary data.</text>
</comment>
<reference evidence="2" key="2">
    <citation type="journal article" date="2023" name="BMC Genomics">
        <title>Pest status, molecular evolution, and epigenetic factors derived from the genome assembly of Frankliniella fusca, a thysanopteran phytovirus vector.</title>
        <authorList>
            <person name="Catto M.A."/>
            <person name="Labadie P.E."/>
            <person name="Jacobson A.L."/>
            <person name="Kennedy G.G."/>
            <person name="Srinivasan R."/>
            <person name="Hunt B.G."/>
        </authorList>
    </citation>
    <scope>NUCLEOTIDE SEQUENCE</scope>
    <source>
        <strain evidence="2">PL_HMW_Pooled</strain>
    </source>
</reference>
<organism evidence="2 3">
    <name type="scientific">Frankliniella fusca</name>
    <dbReference type="NCBI Taxonomy" id="407009"/>
    <lineage>
        <taxon>Eukaryota</taxon>
        <taxon>Metazoa</taxon>
        <taxon>Ecdysozoa</taxon>
        <taxon>Arthropoda</taxon>
        <taxon>Hexapoda</taxon>
        <taxon>Insecta</taxon>
        <taxon>Pterygota</taxon>
        <taxon>Neoptera</taxon>
        <taxon>Paraneoptera</taxon>
        <taxon>Thysanoptera</taxon>
        <taxon>Terebrantia</taxon>
        <taxon>Thripoidea</taxon>
        <taxon>Thripidae</taxon>
        <taxon>Frankliniella</taxon>
    </lineage>
</organism>
<proteinExistence type="predicted"/>
<accession>A0AAE1HDH7</accession>
<feature type="region of interest" description="Disordered" evidence="1">
    <location>
        <begin position="532"/>
        <end position="573"/>
    </location>
</feature>
<evidence type="ECO:0000256" key="1">
    <source>
        <dbReference type="SAM" id="MobiDB-lite"/>
    </source>
</evidence>
<dbReference type="Proteomes" id="UP001219518">
    <property type="component" value="Unassembled WGS sequence"/>
</dbReference>
<feature type="non-terminal residue" evidence="2">
    <location>
        <position position="1"/>
    </location>
</feature>
<feature type="region of interest" description="Disordered" evidence="1">
    <location>
        <begin position="288"/>
        <end position="308"/>
    </location>
</feature>
<feature type="region of interest" description="Disordered" evidence="1">
    <location>
        <begin position="177"/>
        <end position="234"/>
    </location>
</feature>
<feature type="compositionally biased region" description="Polar residues" evidence="1">
    <location>
        <begin position="288"/>
        <end position="306"/>
    </location>
</feature>
<evidence type="ECO:0000313" key="2">
    <source>
        <dbReference type="EMBL" id="KAK3918540.1"/>
    </source>
</evidence>
<reference evidence="2" key="1">
    <citation type="submission" date="2021-07" db="EMBL/GenBank/DDBJ databases">
        <authorList>
            <person name="Catto M.A."/>
            <person name="Jacobson A."/>
            <person name="Kennedy G."/>
            <person name="Labadie P."/>
            <person name="Hunt B.G."/>
            <person name="Srinivasan R."/>
        </authorList>
    </citation>
    <scope>NUCLEOTIDE SEQUENCE</scope>
    <source>
        <strain evidence="2">PL_HMW_Pooled</strain>
        <tissue evidence="2">Head</tissue>
    </source>
</reference>